<dbReference type="EMBL" id="CP034759">
    <property type="protein sequence ID" value="QBG34656.1"/>
    <property type="molecule type" value="Genomic_DNA"/>
</dbReference>
<organism evidence="1 2">
    <name type="scientific">Litorilituus sediminis</name>
    <dbReference type="NCBI Taxonomy" id="718192"/>
    <lineage>
        <taxon>Bacteria</taxon>
        <taxon>Pseudomonadati</taxon>
        <taxon>Pseudomonadota</taxon>
        <taxon>Gammaproteobacteria</taxon>
        <taxon>Alteromonadales</taxon>
        <taxon>Colwelliaceae</taxon>
        <taxon>Litorilituus</taxon>
    </lineage>
</organism>
<gene>
    <name evidence="1" type="ORF">EMK97_02310</name>
</gene>
<dbReference type="InterPro" id="IPR007139">
    <property type="entry name" value="DUF349"/>
</dbReference>
<accession>A0A4P6P0L1</accession>
<reference evidence="1 2" key="1">
    <citation type="submission" date="2018-12" db="EMBL/GenBank/DDBJ databases">
        <title>Complete genome of Litorilituus sediminis.</title>
        <authorList>
            <person name="Liu A."/>
            <person name="Rong J."/>
        </authorList>
    </citation>
    <scope>NUCLEOTIDE SEQUENCE [LARGE SCALE GENOMIC DNA]</scope>
    <source>
        <strain evidence="1 2">JCM 17549</strain>
    </source>
</reference>
<evidence type="ECO:0000313" key="1">
    <source>
        <dbReference type="EMBL" id="QBG34656.1"/>
    </source>
</evidence>
<keyword evidence="2" id="KW-1185">Reference proteome</keyword>
<dbReference type="KEGG" id="lsd:EMK97_02310"/>
<protein>
    <submittedName>
        <fullName evidence="1">DUF349 domain-containing protein</fullName>
    </submittedName>
</protein>
<name>A0A4P6P0L1_9GAMM</name>
<proteinExistence type="predicted"/>
<sequence>MIFSSLFKSKNKWQSKDSTVRIAAINDELSIDDNTGRAILLDLIAHDDSDMVRRAALIKLADFSEYVNASQNNSQSKVKSFAQKQVQDMLYGQQQNKLTEEQKLAYLANTQLSTQELDAWLDKEQSDAIVLSLFKLLKEKRSTQTSSTQQLIINTFAHKSDVVKREILDSITEPALLEKLLKKTSSEDIADIITEKLADIAKERDKPVKIKKQAQLLVSKLLALKEVRDYSVYLAKKAELESQWHSIADDLNDLTSEDKASFIDKYAQISLQLTNIFASKAEAYEQEKIALQLAQDKANAQAKFTQRIAEINQALTTSVFEHNNLDEQAFGQQIAKLSDEVNTSVLNTAEKADFSAQLKQLNEKLTKLPEIAESVSQATHLISKMSQLALPERIEELNDKSDIYQNWLKQWQTVEQKSAGILPESIVQAHQDIVKSWHDGLQPLQQQQKQSFHQVRKKLSDIKRLLASGKYKVCFGLFKGVKTSFALLSPQQAAQLQRDFQSVSEKMSELSDWEHYIATPRKQEMLKSIQALVEQPLDNPNEQAKQVKQFRKTWNSLGHADEEIDHQLNDEFNQACELAFAPCRRYYAEQEKLRADHFANRQALIEQADNLAKSLLAENNGVDFKDIDAQLNKLQHAWQDAGEVDRQHYQSLHQAFKQALQPIKAAIKQYHEKNVVEKKAIIAQAEVLLNSEDVFDAINQVKGLQATWKTLGYAGSHQDGKLWQSFRKINDQLFAKREQLKHEQQDEYAKLSALFDQRLSKLTQTINQDFSSFAMSEQTAELNLAKQSATTLLADITDSKPVIKSAVKKTETLIADIEASLKQCKASEQKMTWQNVFNLITALAKDELSSDLLAEDSTFAALKPMWQKRLMEFIALPYLNELESRAVKTLEIEILAQVESPVELKQQRMQVQVQLMQSQMQSGSVVNLEQLFVDWLMLGKLHSEELSLLSRLAKVYC</sequence>
<dbReference type="Proteomes" id="UP000290244">
    <property type="component" value="Chromosome"/>
</dbReference>
<evidence type="ECO:0000313" key="2">
    <source>
        <dbReference type="Proteomes" id="UP000290244"/>
    </source>
</evidence>
<dbReference type="Pfam" id="PF03993">
    <property type="entry name" value="DUF349"/>
    <property type="match status" value="2"/>
</dbReference>
<dbReference type="OrthoDB" id="5523335at2"/>
<dbReference type="AlphaFoldDB" id="A0A4P6P0L1"/>
<dbReference type="RefSeq" id="WP_130599074.1">
    <property type="nucleotide sequence ID" value="NZ_CP034759.1"/>
</dbReference>